<reference evidence="1 2" key="1">
    <citation type="submission" date="2019-06" db="EMBL/GenBank/DDBJ databases">
        <title>Whole genome shotgun sequence of Vibrio inusitatus NBRC 102082.</title>
        <authorList>
            <person name="Hosoyama A."/>
            <person name="Uohara A."/>
            <person name="Ohji S."/>
            <person name="Ichikawa N."/>
        </authorList>
    </citation>
    <scope>NUCLEOTIDE SEQUENCE [LARGE SCALE GENOMIC DNA]</scope>
    <source>
        <strain evidence="1 2">NBRC 102082</strain>
    </source>
</reference>
<keyword evidence="2" id="KW-1185">Reference proteome</keyword>
<comment type="caution">
    <text evidence="1">The sequence shown here is derived from an EMBL/GenBank/DDBJ whole genome shotgun (WGS) entry which is preliminary data.</text>
</comment>
<dbReference type="AlphaFoldDB" id="A0A4Y3HRB0"/>
<evidence type="ECO:0000313" key="2">
    <source>
        <dbReference type="Proteomes" id="UP000318717"/>
    </source>
</evidence>
<name>A0A4Y3HRB0_9VIBR</name>
<gene>
    <name evidence="1" type="ORF">VIN01S_03920</name>
</gene>
<dbReference type="Proteomes" id="UP000318717">
    <property type="component" value="Unassembled WGS sequence"/>
</dbReference>
<proteinExistence type="predicted"/>
<evidence type="ECO:0008006" key="3">
    <source>
        <dbReference type="Google" id="ProtNLM"/>
    </source>
</evidence>
<accession>A0A4Y3HRB0</accession>
<dbReference type="RefSeq" id="WP_141343933.1">
    <property type="nucleotide sequence ID" value="NZ_BJLF01000001.1"/>
</dbReference>
<organism evidence="1 2">
    <name type="scientific">Vibrio inusitatus NBRC 102082</name>
    <dbReference type="NCBI Taxonomy" id="1219070"/>
    <lineage>
        <taxon>Bacteria</taxon>
        <taxon>Pseudomonadati</taxon>
        <taxon>Pseudomonadota</taxon>
        <taxon>Gammaproteobacteria</taxon>
        <taxon>Vibrionales</taxon>
        <taxon>Vibrionaceae</taxon>
        <taxon>Vibrio</taxon>
    </lineage>
</organism>
<dbReference type="EMBL" id="BJLF01000001">
    <property type="protein sequence ID" value="GEA49588.1"/>
    <property type="molecule type" value="Genomic_DNA"/>
</dbReference>
<protein>
    <recommendedName>
        <fullName evidence="3">Lipoprotein</fullName>
    </recommendedName>
</protein>
<evidence type="ECO:0000313" key="1">
    <source>
        <dbReference type="EMBL" id="GEA49588.1"/>
    </source>
</evidence>
<sequence length="153" mass="17523">MRNLFALLLSISVVGCADHALQDRGTQSVAYQEKHQFELSFESTDKEIEFARIEAIIDQFDVKQARYQLYVPKEHAKQGEQILQYIKSLNVRPDWIVMHTQPQGESILLVVSQWQSVIDYCRPLTITKPHPQAGCSVETNRTIQLVNPGTRVN</sequence>
<dbReference type="PROSITE" id="PS51257">
    <property type="entry name" value="PROKAR_LIPOPROTEIN"/>
    <property type="match status" value="1"/>
</dbReference>
<dbReference type="OrthoDB" id="5893287at2"/>